<organism evidence="8 9">
    <name type="scientific">Lachnellula subtilissima</name>
    <dbReference type="NCBI Taxonomy" id="602034"/>
    <lineage>
        <taxon>Eukaryota</taxon>
        <taxon>Fungi</taxon>
        <taxon>Dikarya</taxon>
        <taxon>Ascomycota</taxon>
        <taxon>Pezizomycotina</taxon>
        <taxon>Leotiomycetes</taxon>
        <taxon>Helotiales</taxon>
        <taxon>Lachnaceae</taxon>
        <taxon>Lachnellula</taxon>
    </lineage>
</organism>
<dbReference type="InterPro" id="IPR052360">
    <property type="entry name" value="Transcr_Regulatory_Proteins"/>
</dbReference>
<dbReference type="SUPFAM" id="SSF57701">
    <property type="entry name" value="Zn2/Cys6 DNA-binding domain"/>
    <property type="match status" value="1"/>
</dbReference>
<evidence type="ECO:0000313" key="9">
    <source>
        <dbReference type="Proteomes" id="UP000462212"/>
    </source>
</evidence>
<keyword evidence="9" id="KW-1185">Reference proteome</keyword>
<dbReference type="Proteomes" id="UP000462212">
    <property type="component" value="Unassembled WGS sequence"/>
</dbReference>
<evidence type="ECO:0000256" key="2">
    <source>
        <dbReference type="ARBA" id="ARBA00022833"/>
    </source>
</evidence>
<keyword evidence="1" id="KW-0479">Metal-binding</keyword>
<keyword evidence="5" id="KW-0804">Transcription</keyword>
<comment type="caution">
    <text evidence="8">The sequence shown here is derived from an EMBL/GenBank/DDBJ whole genome shotgun (WGS) entry which is preliminary data.</text>
</comment>
<keyword evidence="6" id="KW-0539">Nucleus</keyword>
<evidence type="ECO:0000259" key="7">
    <source>
        <dbReference type="Pfam" id="PF00172"/>
    </source>
</evidence>
<keyword evidence="2" id="KW-0862">Zinc</keyword>
<dbReference type="PANTHER" id="PTHR36206">
    <property type="entry name" value="ASPERCRYPTIN BIOSYNTHESIS CLUSTER-SPECIFIC TRANSCRIPTION REGULATOR ATNN-RELATED"/>
    <property type="match status" value="1"/>
</dbReference>
<proteinExistence type="predicted"/>
<evidence type="ECO:0000313" key="8">
    <source>
        <dbReference type="EMBL" id="TVY41995.1"/>
    </source>
</evidence>
<dbReference type="GO" id="GO:0000981">
    <property type="term" value="F:DNA-binding transcription factor activity, RNA polymerase II-specific"/>
    <property type="evidence" value="ECO:0007669"/>
    <property type="project" value="InterPro"/>
</dbReference>
<name>A0A8H8UEI9_9HELO</name>
<protein>
    <recommendedName>
        <fullName evidence="7">Zn(2)-C6 fungal-type domain-containing protein</fullName>
    </recommendedName>
</protein>
<dbReference type="PANTHER" id="PTHR36206:SF4">
    <property type="entry name" value="HYPOTHETICAL CONSERVED PROTEIN (EUROFUNG)-RELATED"/>
    <property type="match status" value="1"/>
</dbReference>
<sequence>MKTRARRIKCDERRPGCKRCENWGVLCEGYTLKTSTQGGLPTFIAQNQIVLQTRTAKLSPTSQLPSEYYFQDFREEQYFRSFCDNTSTTISGGFESPLWKRLILQACRNEPTILRFAVAISALDQACKEKDYDCMSRKPEEHHQYALHKYGNALKGVQKVISTRKDPLRIALIASLLIFCFENFHGDIQNAIINIKSAVEFMYSWLEKQAHNSKFRVFSPAPILVEDELVITFFRLARYMILFQGRLEDKYPKAKNSLDPFGQFSPERRHITNPLKAPCSQFHDLFSERTVMIKEVQGWSTAFAPILKQSRTPDGDAQFVSATTLYVECMVILIDLRRVGISGSGITAYDSFLPEFREVLRLCRAVIEHPRFVKSFVLDVGIISYLFMVSMKCRDEAVRRTAISLLKMASPRREAFWDSALLATTAEKVMALEKDNAPDLSGVWNFKVDEYELDFKHLLLEDGQKEAEEEKEWTPTIGNGIPGWESKEKCIDRWAAFRKNVRR</sequence>
<dbReference type="CDD" id="cd00067">
    <property type="entry name" value="GAL4"/>
    <property type="match status" value="1"/>
</dbReference>
<dbReference type="Pfam" id="PF00172">
    <property type="entry name" value="Zn_clus"/>
    <property type="match status" value="1"/>
</dbReference>
<dbReference type="InterPro" id="IPR036864">
    <property type="entry name" value="Zn2-C6_fun-type_DNA-bd_sf"/>
</dbReference>
<dbReference type="Gene3D" id="4.10.240.10">
    <property type="entry name" value="Zn(2)-C6 fungal-type DNA-binding domain"/>
    <property type="match status" value="1"/>
</dbReference>
<gene>
    <name evidence="8" type="ORF">LSUB1_G002089</name>
</gene>
<evidence type="ECO:0000256" key="3">
    <source>
        <dbReference type="ARBA" id="ARBA00023015"/>
    </source>
</evidence>
<evidence type="ECO:0000256" key="5">
    <source>
        <dbReference type="ARBA" id="ARBA00023163"/>
    </source>
</evidence>
<evidence type="ECO:0000256" key="6">
    <source>
        <dbReference type="ARBA" id="ARBA00023242"/>
    </source>
</evidence>
<dbReference type="GO" id="GO:0003677">
    <property type="term" value="F:DNA binding"/>
    <property type="evidence" value="ECO:0007669"/>
    <property type="project" value="UniProtKB-KW"/>
</dbReference>
<accession>A0A8H8UEI9</accession>
<dbReference type="GO" id="GO:0008270">
    <property type="term" value="F:zinc ion binding"/>
    <property type="evidence" value="ECO:0007669"/>
    <property type="project" value="InterPro"/>
</dbReference>
<keyword evidence="3" id="KW-0805">Transcription regulation</keyword>
<feature type="domain" description="Zn(2)-C6 fungal-type" evidence="7">
    <location>
        <begin position="4"/>
        <end position="35"/>
    </location>
</feature>
<reference evidence="8 9" key="1">
    <citation type="submission" date="2018-05" db="EMBL/GenBank/DDBJ databases">
        <title>Genome sequencing and assembly of the regulated plant pathogen Lachnellula willkommii and related sister species for the development of diagnostic species identification markers.</title>
        <authorList>
            <person name="Giroux E."/>
            <person name="Bilodeau G."/>
        </authorList>
    </citation>
    <scope>NUCLEOTIDE SEQUENCE [LARGE SCALE GENOMIC DNA]</scope>
    <source>
        <strain evidence="8 9">CBS 197.66</strain>
    </source>
</reference>
<dbReference type="AlphaFoldDB" id="A0A8H8UEI9"/>
<keyword evidence="4" id="KW-0238">DNA-binding</keyword>
<dbReference type="InterPro" id="IPR001138">
    <property type="entry name" value="Zn2Cys6_DnaBD"/>
</dbReference>
<dbReference type="EMBL" id="QGMJ01000115">
    <property type="protein sequence ID" value="TVY41995.1"/>
    <property type="molecule type" value="Genomic_DNA"/>
</dbReference>
<dbReference type="OrthoDB" id="3172332at2759"/>
<evidence type="ECO:0000256" key="4">
    <source>
        <dbReference type="ARBA" id="ARBA00023125"/>
    </source>
</evidence>
<evidence type="ECO:0000256" key="1">
    <source>
        <dbReference type="ARBA" id="ARBA00022723"/>
    </source>
</evidence>